<evidence type="ECO:0000256" key="6">
    <source>
        <dbReference type="ARBA" id="ARBA00023040"/>
    </source>
</evidence>
<dbReference type="GO" id="GO:0043410">
    <property type="term" value="P:positive regulation of MAPK cascade"/>
    <property type="evidence" value="ECO:0007669"/>
    <property type="project" value="TreeGrafter"/>
</dbReference>
<feature type="region of interest" description="Disordered" evidence="11">
    <location>
        <begin position="445"/>
        <end position="482"/>
    </location>
</feature>
<gene>
    <name evidence="14" type="ORF">MNOR_LOCUS23669</name>
</gene>
<dbReference type="PROSITE" id="PS50262">
    <property type="entry name" value="G_PROTEIN_RECEP_F1_2"/>
    <property type="match status" value="1"/>
</dbReference>
<dbReference type="GO" id="GO:0071880">
    <property type="term" value="P:adenylate cyclase-activating adrenergic receptor signaling pathway"/>
    <property type="evidence" value="ECO:0007669"/>
    <property type="project" value="TreeGrafter"/>
</dbReference>
<feature type="transmembrane region" description="Helical" evidence="12">
    <location>
        <begin position="70"/>
        <end position="91"/>
    </location>
</feature>
<evidence type="ECO:0000256" key="1">
    <source>
        <dbReference type="ARBA" id="ARBA00004651"/>
    </source>
</evidence>
<keyword evidence="15" id="KW-1185">Reference proteome</keyword>
<dbReference type="AlphaFoldDB" id="A0AAV2RFW1"/>
<dbReference type="Pfam" id="PF00001">
    <property type="entry name" value="7tm_1"/>
    <property type="match status" value="1"/>
</dbReference>
<feature type="transmembrane region" description="Helical" evidence="12">
    <location>
        <begin position="154"/>
        <end position="182"/>
    </location>
</feature>
<dbReference type="InterPro" id="IPR000276">
    <property type="entry name" value="GPCR_Rhodpsn"/>
</dbReference>
<evidence type="ECO:0000256" key="2">
    <source>
        <dbReference type="ARBA" id="ARBA00010663"/>
    </source>
</evidence>
<dbReference type="Gene3D" id="1.20.1070.10">
    <property type="entry name" value="Rhodopsin 7-helix transmembrane proteins"/>
    <property type="match status" value="2"/>
</dbReference>
<dbReference type="PANTHER" id="PTHR24248">
    <property type="entry name" value="ADRENERGIC RECEPTOR-RELATED G-PROTEIN COUPLED RECEPTOR"/>
    <property type="match status" value="1"/>
</dbReference>
<evidence type="ECO:0000313" key="14">
    <source>
        <dbReference type="EMBL" id="CAL4122960.1"/>
    </source>
</evidence>
<feature type="transmembrane region" description="Helical" evidence="12">
    <location>
        <begin position="551"/>
        <end position="573"/>
    </location>
</feature>
<organism evidence="14 15">
    <name type="scientific">Meganyctiphanes norvegica</name>
    <name type="common">Northern krill</name>
    <name type="synonym">Thysanopoda norvegica</name>
    <dbReference type="NCBI Taxonomy" id="48144"/>
    <lineage>
        <taxon>Eukaryota</taxon>
        <taxon>Metazoa</taxon>
        <taxon>Ecdysozoa</taxon>
        <taxon>Arthropoda</taxon>
        <taxon>Crustacea</taxon>
        <taxon>Multicrustacea</taxon>
        <taxon>Malacostraca</taxon>
        <taxon>Eumalacostraca</taxon>
        <taxon>Eucarida</taxon>
        <taxon>Euphausiacea</taxon>
        <taxon>Euphausiidae</taxon>
        <taxon>Meganyctiphanes</taxon>
    </lineage>
</organism>
<accession>A0AAV2RFW1</accession>
<feature type="non-terminal residue" evidence="14">
    <location>
        <position position="633"/>
    </location>
</feature>
<dbReference type="Proteomes" id="UP001497623">
    <property type="component" value="Unassembled WGS sequence"/>
</dbReference>
<feature type="transmembrane region" description="Helical" evidence="12">
    <location>
        <begin position="112"/>
        <end position="134"/>
    </location>
</feature>
<evidence type="ECO:0000256" key="11">
    <source>
        <dbReference type="SAM" id="MobiDB-lite"/>
    </source>
</evidence>
<evidence type="ECO:0000313" key="15">
    <source>
        <dbReference type="Proteomes" id="UP001497623"/>
    </source>
</evidence>
<feature type="compositionally biased region" description="Polar residues" evidence="11">
    <location>
        <begin position="457"/>
        <end position="479"/>
    </location>
</feature>
<protein>
    <recommendedName>
        <fullName evidence="13">G-protein coupled receptors family 1 profile domain-containing protein</fullName>
    </recommendedName>
</protein>
<feature type="transmembrane region" description="Helical" evidence="12">
    <location>
        <begin position="593"/>
        <end position="609"/>
    </location>
</feature>
<keyword evidence="6 10" id="KW-0297">G-protein coupled receptor</keyword>
<proteinExistence type="inferred from homology"/>
<keyword evidence="8 10" id="KW-0675">Receptor</keyword>
<dbReference type="PRINTS" id="PR00237">
    <property type="entry name" value="GPCRRHODOPSN"/>
</dbReference>
<dbReference type="EMBL" id="CAXKWB010021075">
    <property type="protein sequence ID" value="CAL4122960.1"/>
    <property type="molecule type" value="Genomic_DNA"/>
</dbReference>
<evidence type="ECO:0000256" key="12">
    <source>
        <dbReference type="SAM" id="Phobius"/>
    </source>
</evidence>
<keyword evidence="3" id="KW-1003">Cell membrane</keyword>
<keyword evidence="7 12" id="KW-0472">Membrane</keyword>
<comment type="subcellular location">
    <subcellularLocation>
        <location evidence="1">Cell membrane</location>
        <topology evidence="1">Multi-pass membrane protein</topology>
    </subcellularLocation>
</comment>
<evidence type="ECO:0000256" key="9">
    <source>
        <dbReference type="ARBA" id="ARBA00023224"/>
    </source>
</evidence>
<feature type="transmembrane region" description="Helical" evidence="12">
    <location>
        <begin position="35"/>
        <end position="58"/>
    </location>
</feature>
<dbReference type="PANTHER" id="PTHR24248:SF66">
    <property type="entry name" value="OCTOPAMINE RECEPTOR BETA-3R"/>
    <property type="match status" value="1"/>
</dbReference>
<evidence type="ECO:0000256" key="10">
    <source>
        <dbReference type="RuleBase" id="RU000688"/>
    </source>
</evidence>
<dbReference type="InterPro" id="IPR017452">
    <property type="entry name" value="GPCR_Rhodpsn_7TM"/>
</dbReference>
<dbReference type="GO" id="GO:0005886">
    <property type="term" value="C:plasma membrane"/>
    <property type="evidence" value="ECO:0007669"/>
    <property type="project" value="UniProtKB-SubCell"/>
</dbReference>
<evidence type="ECO:0000256" key="4">
    <source>
        <dbReference type="ARBA" id="ARBA00022692"/>
    </source>
</evidence>
<keyword evidence="9 10" id="KW-0807">Transducer</keyword>
<name>A0AAV2RFW1_MEGNR</name>
<dbReference type="SUPFAM" id="SSF81321">
    <property type="entry name" value="Family A G protein-coupled receptor-like"/>
    <property type="match status" value="1"/>
</dbReference>
<reference evidence="14 15" key="1">
    <citation type="submission" date="2024-05" db="EMBL/GenBank/DDBJ databases">
        <authorList>
            <person name="Wallberg A."/>
        </authorList>
    </citation>
    <scope>NUCLEOTIDE SEQUENCE [LARGE SCALE GENOMIC DNA]</scope>
</reference>
<keyword evidence="5 12" id="KW-1133">Transmembrane helix</keyword>
<keyword evidence="4 10" id="KW-0812">Transmembrane</keyword>
<comment type="similarity">
    <text evidence="2 10">Belongs to the G-protein coupled receptor 1 family.</text>
</comment>
<evidence type="ECO:0000259" key="13">
    <source>
        <dbReference type="PROSITE" id="PS50262"/>
    </source>
</evidence>
<sequence>MLTTDVEVIAIIVQTLAKLSFSCSRRPRPYFCPPLCIMIFLNDSLLLSLPLLIIAYVVRYFPFPPELCLLWISLDVLFCTASIMHLTTISVDRYLSLRYPMKFGRHKTRRRVVLKIILVWCLSVASSLPLPLMYSGNPKVVIIEGGCQIPISSFQVIGSVICFYIPLLIMVLTYVLTVRLLSSKKSQLTRMRPMAAQPSPSSVRWIKRFNKSSSYGSSGTNASIVEDDLTTDENSMCSDIEIPNKVLKKTGITKSQYMKELKICDLRGFLDNENNTNFEDKKLDTSVNSQFNRYTQIRYSTKTTSLYKSNLKKKYCKRRSQSISECVSIHKNKSPKIKNRKGDTRIVHNGTNSYVEKMKENGKAILEKESTDEMNIKINENKPSKCTCAPKFFLEDGQSTHEASSSNTEKGLGRIVSEEDPSLQQMLNSNLEISRTHSPLTAKCIRRRDETNKKPSHLTSILENSRNQVNKKQTAVSPKQSKRAIFRSVSQPERNRVASRLSLPASSSSSYALSSSLWRHHSARSYGTNIKYNNPKKQGHNIRMEQKATKVLGIIFFTFVLCWSPFFIINLLLPSCDACVPYITVDVVNFVTWLGYASSCTNPFFYTFFNKSFRIAFKKIINCKDKYGYTHFF</sequence>
<comment type="caution">
    <text evidence="14">The sequence shown here is derived from an EMBL/GenBank/DDBJ whole genome shotgun (WGS) entry which is preliminary data.</text>
</comment>
<evidence type="ECO:0000256" key="7">
    <source>
        <dbReference type="ARBA" id="ARBA00023136"/>
    </source>
</evidence>
<evidence type="ECO:0000256" key="5">
    <source>
        <dbReference type="ARBA" id="ARBA00022989"/>
    </source>
</evidence>
<evidence type="ECO:0000256" key="3">
    <source>
        <dbReference type="ARBA" id="ARBA00022475"/>
    </source>
</evidence>
<feature type="domain" description="G-protein coupled receptors family 1 profile" evidence="13">
    <location>
        <begin position="4"/>
        <end position="606"/>
    </location>
</feature>
<evidence type="ECO:0000256" key="8">
    <source>
        <dbReference type="ARBA" id="ARBA00023170"/>
    </source>
</evidence>
<dbReference type="PROSITE" id="PS00237">
    <property type="entry name" value="G_PROTEIN_RECEP_F1_1"/>
    <property type="match status" value="1"/>
</dbReference>
<dbReference type="GO" id="GO:0004930">
    <property type="term" value="F:G protein-coupled receptor activity"/>
    <property type="evidence" value="ECO:0007669"/>
    <property type="project" value="UniProtKB-KW"/>
</dbReference>